<reference evidence="1 2" key="1">
    <citation type="submission" date="2023-07" db="EMBL/GenBank/DDBJ databases">
        <title>Sorghum-associated microbial communities from plants grown in Nebraska, USA.</title>
        <authorList>
            <person name="Schachtman D."/>
        </authorList>
    </citation>
    <scope>NUCLEOTIDE SEQUENCE [LARGE SCALE GENOMIC DNA]</scope>
    <source>
        <strain evidence="1 2">BE143</strain>
    </source>
</reference>
<dbReference type="EMBL" id="JAVDUG010000001">
    <property type="protein sequence ID" value="MDR6776069.1"/>
    <property type="molecule type" value="Genomic_DNA"/>
</dbReference>
<protein>
    <submittedName>
        <fullName evidence="1">Uncharacterized protein YdeI (YjbR/CyaY-like superfamily)</fullName>
    </submittedName>
</protein>
<dbReference type="Pfam" id="PF13376">
    <property type="entry name" value="OmdA"/>
    <property type="match status" value="1"/>
</dbReference>
<accession>A0ABU1Q8X2</accession>
<comment type="caution">
    <text evidence="1">The sequence shown here is derived from an EMBL/GenBank/DDBJ whole genome shotgun (WGS) entry which is preliminary data.</text>
</comment>
<keyword evidence="2" id="KW-1185">Reference proteome</keyword>
<sequence>MDGGSRSCSGTEKHAEYTVPEELRLKFEERPVLKTAFEALTLGRQRAYLLYFSEPKQFKTRVSRVEKYTQPILEGKGLND</sequence>
<organism evidence="1 2">
    <name type="scientific">Paenibacillus peoriae</name>
    <dbReference type="NCBI Taxonomy" id="59893"/>
    <lineage>
        <taxon>Bacteria</taxon>
        <taxon>Bacillati</taxon>
        <taxon>Bacillota</taxon>
        <taxon>Bacilli</taxon>
        <taxon>Bacillales</taxon>
        <taxon>Paenibacillaceae</taxon>
        <taxon>Paenibacillus</taxon>
    </lineage>
</organism>
<dbReference type="Proteomes" id="UP001266807">
    <property type="component" value="Unassembled WGS sequence"/>
</dbReference>
<proteinExistence type="predicted"/>
<name>A0ABU1Q8X2_9BACL</name>
<evidence type="ECO:0000313" key="2">
    <source>
        <dbReference type="Proteomes" id="UP001266807"/>
    </source>
</evidence>
<gene>
    <name evidence="1" type="ORF">J2W98_000316</name>
</gene>
<evidence type="ECO:0000313" key="1">
    <source>
        <dbReference type="EMBL" id="MDR6776069.1"/>
    </source>
</evidence>